<dbReference type="InterPro" id="IPR035899">
    <property type="entry name" value="DBL_dom_sf"/>
</dbReference>
<evidence type="ECO:0000256" key="3">
    <source>
        <dbReference type="ARBA" id="ARBA00022658"/>
    </source>
</evidence>
<dbReference type="SMART" id="SM00326">
    <property type="entry name" value="SH3"/>
    <property type="match status" value="1"/>
</dbReference>
<dbReference type="PROSITE" id="PS50191">
    <property type="entry name" value="CRAL_TRIO"/>
    <property type="match status" value="1"/>
</dbReference>
<dbReference type="eggNOG" id="KOG4240">
    <property type="taxonomic scope" value="Eukaryota"/>
</dbReference>
<evidence type="ECO:0000256" key="1">
    <source>
        <dbReference type="ARBA" id="ARBA00022443"/>
    </source>
</evidence>
<feature type="domain" description="SH3" evidence="7">
    <location>
        <begin position="1069"/>
        <end position="1130"/>
    </location>
</feature>
<dbReference type="CDD" id="cd00170">
    <property type="entry name" value="SEC14"/>
    <property type="match status" value="1"/>
</dbReference>
<dbReference type="HOGENOM" id="CLU_007130_1_0_1"/>
<reference evidence="12" key="1">
    <citation type="submission" date="2011-05" db="EMBL/GenBank/DDBJ databases">
        <authorList>
            <person name="Richards S.R."/>
            <person name="Qu J."/>
            <person name="Jiang H."/>
            <person name="Jhangiani S.N."/>
            <person name="Agravi P."/>
            <person name="Goodspeed R."/>
            <person name="Gross S."/>
            <person name="Mandapat C."/>
            <person name="Jackson L."/>
            <person name="Mathew T."/>
            <person name="Pu L."/>
            <person name="Thornton R."/>
            <person name="Saada N."/>
            <person name="Wilczek-Boney K.B."/>
            <person name="Lee S."/>
            <person name="Kovar C."/>
            <person name="Wu Y."/>
            <person name="Scherer S.E."/>
            <person name="Worley K.C."/>
            <person name="Muzny D.M."/>
            <person name="Gibbs R."/>
        </authorList>
    </citation>
    <scope>NUCLEOTIDE SEQUENCE</scope>
    <source>
        <strain evidence="12">Brora</strain>
    </source>
</reference>
<dbReference type="InterPro" id="IPR000219">
    <property type="entry name" value="DH_dom"/>
</dbReference>
<dbReference type="PROSITE" id="PS50010">
    <property type="entry name" value="DH_2"/>
    <property type="match status" value="1"/>
</dbReference>
<evidence type="ECO:0000256" key="6">
    <source>
        <dbReference type="SAM" id="MobiDB-lite"/>
    </source>
</evidence>
<accession>T1JN60</accession>
<dbReference type="InterPro" id="IPR036865">
    <property type="entry name" value="CRAL-TRIO_dom_sf"/>
</dbReference>
<dbReference type="PANTHER" id="PTHR22826">
    <property type="entry name" value="RHO GUANINE EXCHANGE FACTOR-RELATED"/>
    <property type="match status" value="1"/>
</dbReference>
<dbReference type="STRING" id="126957.T1JN60"/>
<dbReference type="Gene3D" id="2.30.30.40">
    <property type="entry name" value="SH3 Domains"/>
    <property type="match status" value="1"/>
</dbReference>
<keyword evidence="3" id="KW-0344">Guanine-nucleotide releasing factor</keyword>
<feature type="region of interest" description="Disordered" evidence="6">
    <location>
        <begin position="990"/>
        <end position="1037"/>
    </location>
</feature>
<dbReference type="InterPro" id="IPR055251">
    <property type="entry name" value="SOS1_NGEF_PH"/>
</dbReference>
<dbReference type="Gene3D" id="3.40.525.10">
    <property type="entry name" value="CRAL-TRIO lipid binding domain"/>
    <property type="match status" value="1"/>
</dbReference>
<dbReference type="PhylomeDB" id="T1JN60"/>
<dbReference type="OMA" id="KGIVFCK"/>
<comment type="similarity">
    <text evidence="4">Belongs to the MCF2 family.</text>
</comment>
<evidence type="ECO:0000259" key="10">
    <source>
        <dbReference type="PROSITE" id="PS50191"/>
    </source>
</evidence>
<dbReference type="PANTHER" id="PTHR22826:SF211">
    <property type="entry name" value="LD43457P"/>
    <property type="match status" value="1"/>
</dbReference>
<dbReference type="InterPro" id="IPR056466">
    <property type="entry name" value="Spectrin_DBS"/>
</dbReference>
<dbReference type="SUPFAM" id="SSF48065">
    <property type="entry name" value="DBL homology domain (DH-domain)"/>
    <property type="match status" value="1"/>
</dbReference>
<evidence type="ECO:0000256" key="4">
    <source>
        <dbReference type="ARBA" id="ARBA00049987"/>
    </source>
</evidence>
<dbReference type="SUPFAM" id="SSF50044">
    <property type="entry name" value="SH3-domain"/>
    <property type="match status" value="1"/>
</dbReference>
<organism evidence="11 12">
    <name type="scientific">Strigamia maritima</name>
    <name type="common">European centipede</name>
    <name type="synonym">Geophilus maritimus</name>
    <dbReference type="NCBI Taxonomy" id="126957"/>
    <lineage>
        <taxon>Eukaryota</taxon>
        <taxon>Metazoa</taxon>
        <taxon>Ecdysozoa</taxon>
        <taxon>Arthropoda</taxon>
        <taxon>Myriapoda</taxon>
        <taxon>Chilopoda</taxon>
        <taxon>Pleurostigmophora</taxon>
        <taxon>Geophilomorpha</taxon>
        <taxon>Linotaeniidae</taxon>
        <taxon>Strigamia</taxon>
    </lineage>
</organism>
<keyword evidence="12" id="KW-1185">Reference proteome</keyword>
<feature type="compositionally biased region" description="Basic and acidic residues" evidence="6">
    <location>
        <begin position="1006"/>
        <end position="1023"/>
    </location>
</feature>
<dbReference type="CDD" id="cd00160">
    <property type="entry name" value="RhoGEF"/>
    <property type="match status" value="1"/>
</dbReference>
<dbReference type="Gene3D" id="1.20.58.60">
    <property type="match status" value="1"/>
</dbReference>
<dbReference type="Proteomes" id="UP000014500">
    <property type="component" value="Unassembled WGS sequence"/>
</dbReference>
<dbReference type="InterPro" id="IPR001849">
    <property type="entry name" value="PH_domain"/>
</dbReference>
<feature type="domain" description="DH" evidence="9">
    <location>
        <begin position="648"/>
        <end position="829"/>
    </location>
</feature>
<feature type="region of interest" description="Disordered" evidence="6">
    <location>
        <begin position="1130"/>
        <end position="1171"/>
    </location>
</feature>
<dbReference type="SMART" id="SM00233">
    <property type="entry name" value="PH"/>
    <property type="match status" value="1"/>
</dbReference>
<dbReference type="SMART" id="SM00516">
    <property type="entry name" value="SEC14"/>
    <property type="match status" value="1"/>
</dbReference>
<dbReference type="PROSITE" id="PS50003">
    <property type="entry name" value="PH_DOMAIN"/>
    <property type="match status" value="1"/>
</dbReference>
<reference evidence="11" key="2">
    <citation type="submission" date="2015-02" db="UniProtKB">
        <authorList>
            <consortium name="EnsemblMetazoa"/>
        </authorList>
    </citation>
    <scope>IDENTIFICATION</scope>
</reference>
<dbReference type="Gene3D" id="1.20.900.10">
    <property type="entry name" value="Dbl homology (DH) domain"/>
    <property type="match status" value="1"/>
</dbReference>
<dbReference type="InterPro" id="IPR036028">
    <property type="entry name" value="SH3-like_dom_sf"/>
</dbReference>
<dbReference type="SMART" id="SM00325">
    <property type="entry name" value="RhoGEF"/>
    <property type="match status" value="1"/>
</dbReference>
<dbReference type="InterPro" id="IPR001251">
    <property type="entry name" value="CRAL-TRIO_dom"/>
</dbReference>
<dbReference type="Pfam" id="PF00621">
    <property type="entry name" value="RhoGEF"/>
    <property type="match status" value="1"/>
</dbReference>
<evidence type="ECO:0000313" key="12">
    <source>
        <dbReference type="Proteomes" id="UP000014500"/>
    </source>
</evidence>
<keyword evidence="1 5" id="KW-0728">SH3 domain</keyword>
<dbReference type="GO" id="GO:0005737">
    <property type="term" value="C:cytoplasm"/>
    <property type="evidence" value="ECO:0007669"/>
    <property type="project" value="TreeGrafter"/>
</dbReference>
<feature type="compositionally biased region" description="Polar residues" evidence="6">
    <location>
        <begin position="591"/>
        <end position="604"/>
    </location>
</feature>
<dbReference type="Pfam" id="PF00018">
    <property type="entry name" value="SH3_1"/>
    <property type="match status" value="1"/>
</dbReference>
<dbReference type="Gene3D" id="2.30.29.30">
    <property type="entry name" value="Pleckstrin-homology domain (PH domain)/Phosphotyrosine-binding domain (PTB)"/>
    <property type="match status" value="1"/>
</dbReference>
<dbReference type="CDD" id="cd11856">
    <property type="entry name" value="SH3_p47phox_like"/>
    <property type="match status" value="1"/>
</dbReference>
<dbReference type="SUPFAM" id="SSF46966">
    <property type="entry name" value="Spectrin repeat"/>
    <property type="match status" value="2"/>
</dbReference>
<dbReference type="SUPFAM" id="SSF52087">
    <property type="entry name" value="CRAL/TRIO domain"/>
    <property type="match status" value="1"/>
</dbReference>
<evidence type="ECO:0000256" key="2">
    <source>
        <dbReference type="ARBA" id="ARBA00022553"/>
    </source>
</evidence>
<feature type="domain" description="PH" evidence="8">
    <location>
        <begin position="841"/>
        <end position="959"/>
    </location>
</feature>
<dbReference type="GO" id="GO:0005085">
    <property type="term" value="F:guanyl-nucleotide exchange factor activity"/>
    <property type="evidence" value="ECO:0007669"/>
    <property type="project" value="UniProtKB-KW"/>
</dbReference>
<dbReference type="EMBL" id="JH431723">
    <property type="status" value="NOT_ANNOTATED_CDS"/>
    <property type="molecule type" value="Genomic_DNA"/>
</dbReference>
<evidence type="ECO:0000313" key="11">
    <source>
        <dbReference type="EnsemblMetazoa" id="SMAR015289-PA"/>
    </source>
</evidence>
<proteinExistence type="inferred from homology"/>
<evidence type="ECO:0000259" key="9">
    <source>
        <dbReference type="PROSITE" id="PS50010"/>
    </source>
</evidence>
<feature type="compositionally biased region" description="Low complexity" evidence="6">
    <location>
        <begin position="1134"/>
        <end position="1165"/>
    </location>
</feature>
<sequence length="1171" mass="134163">MHSNACGDSGEADVGAMSHVWIPIVAPVVGPEASRPWSSGPPPHNFWRCYWLWLKLGGVKYDIMDETACPLTVRDVAELLQAQYAIITGGKARNGCPIIQFTDTGIFCNMSDDDYRKLIIYLTSVPSLQDADLGFVLVIDRRSDKWNSVKAVLLKISGFFPGLIQVVFVLRPTGIFQKAISEVSSKLFKEEFKFKVVICNCIEELHEHLDKNQLTRDLDGCIPYNHEEWIEQRIAVEKFFANMQDISQSLRLFIQRLQETELPNEAASTEKLLCNQEMEFNDLKRELKDANRHGETILGCLRRPSSSDQTRSVDYYPENKLINVTTVERCHWDIGRLLIQLEETERGFDDFWAKHRLKLQQCLNLRQFEQDFRELQINLDVDLKILSEMTEVGDSVSRVDELVVEITEFKTNCEDDMEKTAELHEVGLQLIANEHYAVDSIQPKCVELKRMNLDLRDKVELRIQTLKKYRDLQERIEKANKWCTRGVDLLASQQIEKCSSPEFAENALAEVEEFLHGSADFKLSNPKEFHTIFEDMITLETKALVQQVLQRIEDVQMMCDKRKSSLKKMAVRPPRPVQPVVPEPALPLTAPHSTQLASTENGSESPARGRKVLKKARTVPKMQVRPLSQGESSPENELTKDLEALQAKRRHILTELLETERIYVSEMRSISNGYKDEMQNSDIQDLIPELLKDKADILFGNIEEIWQFHNDTFLKDLENCIGTPELIGLCFVHRQDIFHKLYSEYCLNKPQSEALRRDVGDDNIFFKDCQRKLNHRLPLGAYLLKPVQRITKYQLLLKDLVKCNEGRECRELEEALASMLKVLRYVNDSMHQVAITGYPGNLTELGKLLMQGSFRVWTEHKNDRLRDLRLKPMQRHIFLHEKAVLFCKRSGKEQDRVTYNFKLCLKMSEVGLTETVRGSKGEQKKFELWLQGRAEVYIIQAPNMDVKSTWVTEIKRVLLAQFEHLKGEKIKQYSAKIQKINSVNGVRMAPPVHRPLRQTTSWDSNVKSELENEGRNGHAETPRRQSTRPASEPVHGSEMFYDNEQEEAWSSDYSSEDDDVIDPFGENSDLMSRFVALADYLISDDGEVELHEGDIVELLKVGCAGWWFVRVVGTTTEGWAPSSYLERITKRNSKSSPSVSSQESSNGMKPTTSKSSVTSSISITSQGDANG</sequence>
<evidence type="ECO:0000259" key="7">
    <source>
        <dbReference type="PROSITE" id="PS50002"/>
    </source>
</evidence>
<dbReference type="AlphaFoldDB" id="T1JN60"/>
<dbReference type="InterPro" id="IPR011993">
    <property type="entry name" value="PH-like_dom_sf"/>
</dbReference>
<dbReference type="SUPFAM" id="SSF50729">
    <property type="entry name" value="PH domain-like"/>
    <property type="match status" value="1"/>
</dbReference>
<dbReference type="InterPro" id="IPR001452">
    <property type="entry name" value="SH3_domain"/>
</dbReference>
<protein>
    <recommendedName>
        <fullName evidence="13">Guanine nucleotide exchange factor DBS</fullName>
    </recommendedName>
</protein>
<feature type="domain" description="CRAL-TRIO" evidence="10">
    <location>
        <begin position="52"/>
        <end position="226"/>
    </location>
</feature>
<evidence type="ECO:0008006" key="13">
    <source>
        <dbReference type="Google" id="ProtNLM"/>
    </source>
</evidence>
<dbReference type="PROSITE" id="PS50002">
    <property type="entry name" value="SH3"/>
    <property type="match status" value="1"/>
</dbReference>
<evidence type="ECO:0000256" key="5">
    <source>
        <dbReference type="PROSITE-ProRule" id="PRU00192"/>
    </source>
</evidence>
<feature type="region of interest" description="Disordered" evidence="6">
    <location>
        <begin position="565"/>
        <end position="611"/>
    </location>
</feature>
<evidence type="ECO:0000259" key="8">
    <source>
        <dbReference type="PROSITE" id="PS50003"/>
    </source>
</evidence>
<dbReference type="InterPro" id="IPR051336">
    <property type="entry name" value="RhoGEF_Guanine_NuclExch_SF"/>
</dbReference>
<feature type="compositionally biased region" description="Pro residues" evidence="6">
    <location>
        <begin position="573"/>
        <end position="585"/>
    </location>
</feature>
<dbReference type="Pfam" id="PF22697">
    <property type="entry name" value="SOS1_NGEF_PH"/>
    <property type="match status" value="1"/>
</dbReference>
<dbReference type="Pfam" id="PF13716">
    <property type="entry name" value="CRAL_TRIO_2"/>
    <property type="match status" value="1"/>
</dbReference>
<dbReference type="Pfam" id="PF23289">
    <property type="entry name" value="Spectrin_5"/>
    <property type="match status" value="1"/>
</dbReference>
<dbReference type="EnsemblMetazoa" id="SMAR015289-RA">
    <property type="protein sequence ID" value="SMAR015289-PA"/>
    <property type="gene ID" value="SMAR015289"/>
</dbReference>
<name>T1JN60_STRMM</name>
<keyword evidence="2" id="KW-0597">Phosphoprotein</keyword>
<dbReference type="FunFam" id="2.30.29.30:FF:000078">
    <property type="entry name" value="Guanine nucleotide exchange factor DBS"/>
    <property type="match status" value="1"/>
</dbReference>